<dbReference type="RefSeq" id="XP_024733326.1">
    <property type="nucleotide sequence ID" value="XM_024877150.1"/>
</dbReference>
<evidence type="ECO:0000313" key="5">
    <source>
        <dbReference type="EMBL" id="PMD56422.1"/>
    </source>
</evidence>
<protein>
    <recommendedName>
        <fullName evidence="7">Tat pathway signal sequence</fullName>
    </recommendedName>
</protein>
<dbReference type="Proteomes" id="UP000235371">
    <property type="component" value="Unassembled WGS sequence"/>
</dbReference>
<dbReference type="InParanoid" id="A0A2J6T095"/>
<keyword evidence="3" id="KW-1133">Transmembrane helix</keyword>
<dbReference type="PANTHER" id="PTHR33365:SF4">
    <property type="entry name" value="CYCLOCHLOROTINE BIOSYNTHESIS PROTEIN O"/>
    <property type="match status" value="1"/>
</dbReference>
<sequence>MCGPKQSSIHCFLPLLQLLLHVSDLSSSSFDRNTPSIMGDRDHSFDSFQDDVDDDSHSLLEKFQPLRNRKQFGFLHGRCGHFLFIQSTLIILYTAMFFLLVDLFIDRQSVKKNLVYSPAEDVVNYECVRFNATLVIDSPYNGEPSPEVDEAWTELLQYMNIEVSKSDLDRIHADSIGVPGTDMYVGGLGVYHELHCLKRIRQYTWQDYYHANATDEDKRLNRLHTDHCIDVLRQAILCHTDVSLFTLEWSQDMPMPRADFSHEHTCKDWRRIFEWAGQRSIPEEQMKSLQHPIYGSAFPDGKGSVLGASEDHSAKIHE</sequence>
<dbReference type="PANTHER" id="PTHR33365">
    <property type="entry name" value="YALI0B05434P"/>
    <property type="match status" value="1"/>
</dbReference>
<comment type="similarity">
    <text evidence="2">Belongs to the ustYa family.</text>
</comment>
<proteinExistence type="inferred from homology"/>
<evidence type="ECO:0000256" key="2">
    <source>
        <dbReference type="ARBA" id="ARBA00035112"/>
    </source>
</evidence>
<reference evidence="5 6" key="1">
    <citation type="submission" date="2016-04" db="EMBL/GenBank/DDBJ databases">
        <title>A degradative enzymes factory behind the ericoid mycorrhizal symbiosis.</title>
        <authorList>
            <consortium name="DOE Joint Genome Institute"/>
            <person name="Martino E."/>
            <person name="Morin E."/>
            <person name="Grelet G."/>
            <person name="Kuo A."/>
            <person name="Kohler A."/>
            <person name="Daghino S."/>
            <person name="Barry K."/>
            <person name="Choi C."/>
            <person name="Cichocki N."/>
            <person name="Clum A."/>
            <person name="Copeland A."/>
            <person name="Hainaut M."/>
            <person name="Haridas S."/>
            <person name="Labutti K."/>
            <person name="Lindquist E."/>
            <person name="Lipzen A."/>
            <person name="Khouja H.-R."/>
            <person name="Murat C."/>
            <person name="Ohm R."/>
            <person name="Olson A."/>
            <person name="Spatafora J."/>
            <person name="Veneault-Fourrey C."/>
            <person name="Henrissat B."/>
            <person name="Grigoriev I."/>
            <person name="Martin F."/>
            <person name="Perotto S."/>
        </authorList>
    </citation>
    <scope>NUCLEOTIDE SEQUENCE [LARGE SCALE GENOMIC DNA]</scope>
    <source>
        <strain evidence="5 6">E</strain>
    </source>
</reference>
<evidence type="ECO:0000256" key="3">
    <source>
        <dbReference type="SAM" id="Phobius"/>
    </source>
</evidence>
<keyword evidence="6" id="KW-1185">Reference proteome</keyword>
<evidence type="ECO:0000256" key="1">
    <source>
        <dbReference type="ARBA" id="ARBA00004685"/>
    </source>
</evidence>
<feature type="chain" id="PRO_5014463531" description="Tat pathway signal sequence" evidence="4">
    <location>
        <begin position="28"/>
        <end position="318"/>
    </location>
</feature>
<evidence type="ECO:0000313" key="6">
    <source>
        <dbReference type="Proteomes" id="UP000235371"/>
    </source>
</evidence>
<comment type="pathway">
    <text evidence="1">Mycotoxin biosynthesis.</text>
</comment>
<dbReference type="AlphaFoldDB" id="A0A2J6T095"/>
<organism evidence="5 6">
    <name type="scientific">Hyaloscypha bicolor E</name>
    <dbReference type="NCBI Taxonomy" id="1095630"/>
    <lineage>
        <taxon>Eukaryota</taxon>
        <taxon>Fungi</taxon>
        <taxon>Dikarya</taxon>
        <taxon>Ascomycota</taxon>
        <taxon>Pezizomycotina</taxon>
        <taxon>Leotiomycetes</taxon>
        <taxon>Helotiales</taxon>
        <taxon>Hyaloscyphaceae</taxon>
        <taxon>Hyaloscypha</taxon>
        <taxon>Hyaloscypha bicolor</taxon>
    </lineage>
</organism>
<name>A0A2J6T095_9HELO</name>
<keyword evidence="3" id="KW-0812">Transmembrane</keyword>
<dbReference type="EMBL" id="KZ613848">
    <property type="protein sequence ID" value="PMD56422.1"/>
    <property type="molecule type" value="Genomic_DNA"/>
</dbReference>
<gene>
    <name evidence="5" type="ORF">K444DRAFT_567024</name>
</gene>
<accession>A0A2J6T095</accession>
<dbReference type="Pfam" id="PF11807">
    <property type="entry name" value="UstYa"/>
    <property type="match status" value="1"/>
</dbReference>
<dbReference type="InterPro" id="IPR021765">
    <property type="entry name" value="UstYa-like"/>
</dbReference>
<dbReference type="GeneID" id="36585227"/>
<evidence type="ECO:0008006" key="7">
    <source>
        <dbReference type="Google" id="ProtNLM"/>
    </source>
</evidence>
<feature type="signal peptide" evidence="4">
    <location>
        <begin position="1"/>
        <end position="27"/>
    </location>
</feature>
<evidence type="ECO:0000256" key="4">
    <source>
        <dbReference type="SAM" id="SignalP"/>
    </source>
</evidence>
<keyword evidence="4" id="KW-0732">Signal</keyword>
<dbReference type="GO" id="GO:0043386">
    <property type="term" value="P:mycotoxin biosynthetic process"/>
    <property type="evidence" value="ECO:0007669"/>
    <property type="project" value="InterPro"/>
</dbReference>
<keyword evidence="3" id="KW-0472">Membrane</keyword>
<feature type="transmembrane region" description="Helical" evidence="3">
    <location>
        <begin position="82"/>
        <end position="105"/>
    </location>
</feature>
<dbReference type="OrthoDB" id="3687641at2759"/>